<evidence type="ECO:0000313" key="2">
    <source>
        <dbReference type="EMBL" id="CRZ06314.1"/>
    </source>
</evidence>
<name>A0A0H5RCT5_9EUKA</name>
<protein>
    <submittedName>
        <fullName evidence="2">Uncharacterized protein</fullName>
    </submittedName>
</protein>
<dbReference type="EMBL" id="HACM01005872">
    <property type="protein sequence ID" value="CRZ06314.1"/>
    <property type="molecule type" value="Transcribed_RNA"/>
</dbReference>
<feature type="region of interest" description="Disordered" evidence="1">
    <location>
        <begin position="1"/>
        <end position="20"/>
    </location>
</feature>
<organism evidence="2">
    <name type="scientific">Spongospora subterranea</name>
    <dbReference type="NCBI Taxonomy" id="70186"/>
    <lineage>
        <taxon>Eukaryota</taxon>
        <taxon>Sar</taxon>
        <taxon>Rhizaria</taxon>
        <taxon>Endomyxa</taxon>
        <taxon>Phytomyxea</taxon>
        <taxon>Plasmodiophorida</taxon>
        <taxon>Plasmodiophoridae</taxon>
        <taxon>Spongospora</taxon>
    </lineage>
</organism>
<evidence type="ECO:0000256" key="1">
    <source>
        <dbReference type="SAM" id="MobiDB-lite"/>
    </source>
</evidence>
<sequence length="143" mass="15541">MLLGSGSVQGQIGGNGRQKKHLLHDSGQHRLNALCGHVEVLVRCRWRTVIQQQDDIGCDRIRGDAVLEISHDPSKSQSLCQNLSTPSTSLAVSFKTGIGVIITTRVPAFCAPISCRIFCGFYSTSSGVSESTHEMRTDWTTVP</sequence>
<feature type="compositionally biased region" description="Polar residues" evidence="1">
    <location>
        <begin position="1"/>
        <end position="10"/>
    </location>
</feature>
<proteinExistence type="predicted"/>
<accession>A0A0H5RCT5</accession>
<reference evidence="2" key="1">
    <citation type="submission" date="2015-04" db="EMBL/GenBank/DDBJ databases">
        <title>The genome sequence of the plant pathogenic Rhizarian Plasmodiophora brassicae reveals insights in its biotrophic life cycle and the origin of chitin synthesis.</title>
        <authorList>
            <person name="Schwelm A."/>
            <person name="Fogelqvist J."/>
            <person name="Knaust A."/>
            <person name="Julke S."/>
            <person name="Lilja T."/>
            <person name="Dhandapani V."/>
            <person name="Bonilla-Rosso G."/>
            <person name="Karlsson M."/>
            <person name="Shevchenko A."/>
            <person name="Choi S.R."/>
            <person name="Kim H.G."/>
            <person name="Park J.Y."/>
            <person name="Lim Y.P."/>
            <person name="Ludwig-Muller J."/>
            <person name="Dixelius C."/>
        </authorList>
    </citation>
    <scope>NUCLEOTIDE SEQUENCE</scope>
    <source>
        <tissue evidence="2">Potato root galls</tissue>
    </source>
</reference>
<dbReference type="AlphaFoldDB" id="A0A0H5RCT5"/>